<evidence type="ECO:0000313" key="5">
    <source>
        <dbReference type="RefSeq" id="XP_006560293.1"/>
    </source>
</evidence>
<evidence type="ECO:0000313" key="4">
    <source>
        <dbReference type="RefSeq" id="XP_006560292.1"/>
    </source>
</evidence>
<evidence type="ECO:0000313" key="6">
    <source>
        <dbReference type="RefSeq" id="XP_016771898.1"/>
    </source>
</evidence>
<dbReference type="EnsemblMetazoa" id="XM_016916409">
    <property type="protein sequence ID" value="XP_016771898"/>
    <property type="gene ID" value="LOC100577506"/>
</dbReference>
<accession>A0A7M7GRX1</accession>
<gene>
    <name evidence="1" type="primary">100577506</name>
    <name evidence="3 4 5 6" type="synonym">LOC100577506</name>
</gene>
<dbReference type="OrthoDB" id="7675350at2759"/>
<dbReference type="KEGG" id="ame:100577506"/>
<dbReference type="RefSeq" id="XP_006560292.1">
    <property type="nucleotide sequence ID" value="XM_006560229.3"/>
</dbReference>
<evidence type="ECO:0000313" key="1">
    <source>
        <dbReference type="EnsemblMetazoa" id="XP_006560293"/>
    </source>
</evidence>
<protein>
    <submittedName>
        <fullName evidence="3 4">Uncharacterized protein LOC100577506</fullName>
    </submittedName>
</protein>
<dbReference type="RefSeq" id="XP_006560293.1">
    <property type="nucleotide sequence ID" value="XM_006560230.3"/>
</dbReference>
<evidence type="ECO:0000313" key="2">
    <source>
        <dbReference type="Proteomes" id="UP000005203"/>
    </source>
</evidence>
<dbReference type="EnsemblMetazoa" id="XM_003249609">
    <property type="protein sequence ID" value="XP_003249657"/>
    <property type="gene ID" value="LOC100577506"/>
</dbReference>
<evidence type="ECO:0000313" key="3">
    <source>
        <dbReference type="RefSeq" id="XP_003249657.1"/>
    </source>
</evidence>
<accession>A0A8B7KR96</accession>
<dbReference type="RefSeq" id="XP_003249657.1">
    <property type="nucleotide sequence ID" value="XM_003249609.4"/>
</dbReference>
<dbReference type="RefSeq" id="XP_016771898.1">
    <property type="nucleotide sequence ID" value="XM_016916409.2"/>
</dbReference>
<dbReference type="GeneID" id="100577506"/>
<sequence length="281" mass="33574">MEDFELIALKKLKEELIVKAYNLIEQLKQQEEDQQIVTINLPNALKINNNSEEKLQRHYEYRLCEVSQQVSGINFKNIDKKWLYDNIYKYTTYLTTKILSFYIELTVKLEDEKEFEIYDITCHFININKCFMLEIEPWVEIITKMKNFSLLTSTISQYNELSIVRKQIVDTLESKMYANYENCTDENGGILLYVHSVKNIKQVYLIFQWSILFLERFWGIKHHFTITPTEIGIKFAEENCSLLKKFCKPNIMKKDLIHLWNDLCSAVHIYENKNDSKKEDI</sequence>
<dbReference type="EnsemblMetazoa" id="XM_006560230">
    <property type="protein sequence ID" value="XP_006560293"/>
    <property type="gene ID" value="LOC100577506"/>
</dbReference>
<dbReference type="EnsemblMetazoa" id="XM_006560229">
    <property type="protein sequence ID" value="XP_006560292"/>
    <property type="gene ID" value="LOC100577506"/>
</dbReference>
<organism evidence="1">
    <name type="scientific">Apis mellifera</name>
    <name type="common">Honeybee</name>
    <dbReference type="NCBI Taxonomy" id="7460"/>
    <lineage>
        <taxon>Eukaryota</taxon>
        <taxon>Metazoa</taxon>
        <taxon>Ecdysozoa</taxon>
        <taxon>Arthropoda</taxon>
        <taxon>Hexapoda</taxon>
        <taxon>Insecta</taxon>
        <taxon>Pterygota</taxon>
        <taxon>Neoptera</taxon>
        <taxon>Endopterygota</taxon>
        <taxon>Hymenoptera</taxon>
        <taxon>Apocrita</taxon>
        <taxon>Aculeata</taxon>
        <taxon>Apoidea</taxon>
        <taxon>Anthophila</taxon>
        <taxon>Apidae</taxon>
        <taxon>Apis</taxon>
    </lineage>
</organism>
<reference evidence="1" key="1">
    <citation type="submission" date="2021-01" db="UniProtKB">
        <authorList>
            <consortium name="EnsemblMetazoa"/>
        </authorList>
    </citation>
    <scope>IDENTIFICATION</scope>
    <source>
        <strain evidence="1">DH4</strain>
    </source>
</reference>
<dbReference type="Proteomes" id="UP000005203">
    <property type="component" value="Linkage group LG14"/>
</dbReference>
<accession>A0A7M7GNG8</accession>
<reference evidence="3 4" key="2">
    <citation type="submission" date="2025-04" db="UniProtKB">
        <authorList>
            <consortium name="RefSeq"/>
        </authorList>
    </citation>
    <scope>IDENTIFICATION</scope>
    <source>
        <strain evidence="3 4">DH4</strain>
        <tissue evidence="3 4">Whole body</tissue>
    </source>
</reference>
<keyword evidence="2" id="KW-1185">Reference proteome</keyword>
<name>A0A7M7GNG8_APIME</name>
<proteinExistence type="predicted"/>
<accession>A0A8B6YUB0</accession>
<dbReference type="OMA" id="TCHFINI"/>
<dbReference type="AlphaFoldDB" id="A0A7M7GNG8"/>